<dbReference type="Proteomes" id="UP000765509">
    <property type="component" value="Unassembled WGS sequence"/>
</dbReference>
<reference evidence="1" key="1">
    <citation type="submission" date="2021-03" db="EMBL/GenBank/DDBJ databases">
        <title>Draft genome sequence of rust myrtle Austropuccinia psidii MF-1, a brazilian biotype.</title>
        <authorList>
            <person name="Quecine M.C."/>
            <person name="Pachon D.M.R."/>
            <person name="Bonatelli M.L."/>
            <person name="Correr F.H."/>
            <person name="Franceschini L.M."/>
            <person name="Leite T.F."/>
            <person name="Margarido G.R.A."/>
            <person name="Almeida C.A."/>
            <person name="Ferrarezi J.A."/>
            <person name="Labate C.A."/>
        </authorList>
    </citation>
    <scope>NUCLEOTIDE SEQUENCE</scope>
    <source>
        <strain evidence="1">MF-1</strain>
    </source>
</reference>
<evidence type="ECO:0008006" key="3">
    <source>
        <dbReference type="Google" id="ProtNLM"/>
    </source>
</evidence>
<keyword evidence="2" id="KW-1185">Reference proteome</keyword>
<dbReference type="OrthoDB" id="3226942at2759"/>
<proteinExistence type="predicted"/>
<gene>
    <name evidence="1" type="ORF">O181_101730</name>
</gene>
<protein>
    <recommendedName>
        <fullName evidence="3">DUF659 domain-containing protein</fullName>
    </recommendedName>
</protein>
<dbReference type="EMBL" id="AVOT02071856">
    <property type="protein sequence ID" value="MBW0562015.1"/>
    <property type="molecule type" value="Genomic_DNA"/>
</dbReference>
<accession>A0A9Q3JI66</accession>
<evidence type="ECO:0000313" key="2">
    <source>
        <dbReference type="Proteomes" id="UP000765509"/>
    </source>
</evidence>
<name>A0A9Q3JI66_9BASI</name>
<dbReference type="AlphaFoldDB" id="A0A9Q3JI66"/>
<comment type="caution">
    <text evidence="1">The sequence shown here is derived from an EMBL/GenBank/DDBJ whole genome shotgun (WGS) entry which is preliminary data.</text>
</comment>
<organism evidence="1 2">
    <name type="scientific">Austropuccinia psidii MF-1</name>
    <dbReference type="NCBI Taxonomy" id="1389203"/>
    <lineage>
        <taxon>Eukaryota</taxon>
        <taxon>Fungi</taxon>
        <taxon>Dikarya</taxon>
        <taxon>Basidiomycota</taxon>
        <taxon>Pucciniomycotina</taxon>
        <taxon>Pucciniomycetes</taxon>
        <taxon>Pucciniales</taxon>
        <taxon>Sphaerophragmiaceae</taxon>
        <taxon>Austropuccinia</taxon>
    </lineage>
</organism>
<evidence type="ECO:0000313" key="1">
    <source>
        <dbReference type="EMBL" id="MBW0562015.1"/>
    </source>
</evidence>
<sequence length="262" mass="29574">MNLSIDGWKDVSGFSIYALLLLHGQYIKQFIDILKLNLKHYTAENIVESVKNCLDQNCVLLKNISAVVMDSPSVMIKFQNLLTKDKPYIMKTHCVFPTKAMDSWLGLPDDPQSSPLKKFAITISEIVPHASGIEGLFSVMSAVKTKYQNPMLPTTLKMISQIKLQLTQKKPQKSKNKHKNDECSETSEYNCMCGYKSFSSPLELENLEDGVFDQADMQLTWHQDALIETMFDFDSWEQANQIVATPQMVVGGDLQELCCTSS</sequence>